<accession>A0A2P4Z6Y0</accession>
<dbReference type="InterPro" id="IPR052090">
    <property type="entry name" value="Cytolytic_pore-forming_toxin"/>
</dbReference>
<evidence type="ECO:0000259" key="2">
    <source>
        <dbReference type="Pfam" id="PF24674"/>
    </source>
</evidence>
<dbReference type="GeneID" id="29991050"/>
<dbReference type="InterPro" id="IPR056072">
    <property type="entry name" value="SNTX_MACPF/CDC-like_dom"/>
</dbReference>
<dbReference type="RefSeq" id="XP_018655819.1">
    <property type="nucleotide sequence ID" value="XM_018810967.1"/>
</dbReference>
<proteinExistence type="predicted"/>
<reference evidence="3 4" key="1">
    <citation type="journal article" date="2016" name="Genome Announc.">
        <title>Draft Whole-Genome Sequence of Trichoderma gamsii T6085, a Promising Biocontrol Agent of Fusarium Head Blight on Wheat.</title>
        <authorList>
            <person name="Baroncelli R."/>
            <person name="Zapparata A."/>
            <person name="Piaggeschi G."/>
            <person name="Sarrocco S."/>
            <person name="Vannacci G."/>
        </authorList>
    </citation>
    <scope>NUCLEOTIDE SEQUENCE [LARGE SCALE GENOMIC DNA]</scope>
    <source>
        <strain evidence="3 4">T6085</strain>
    </source>
</reference>
<name>A0A2P4Z6Y0_9HYPO</name>
<evidence type="ECO:0000313" key="3">
    <source>
        <dbReference type="EMBL" id="PON20042.1"/>
    </source>
</evidence>
<sequence length="786" mass="86735">MATVAEKQLLVQAMGRPSFLGQLYDARSSQLLNYPLFPANNIADSTVQDETGLTIHKYENVTNSKQRSELLDLKASMSLTVLGGEIKADGSAHFVDRSESSESSTAIAGVEKRGWYTRRLDTSDETLQHSVVMKPAMKKAGATHVVTAISYGANMLATLNETEKSRYDSTTVGGSLKLEVLQSIGPFGGATGETELILEDRKKLHKHELEIHLVADYLDPDTMGAKIPTTMLELSSKLRKANSLLTVPVPVLLTMSPLSQFSKFSVEAFYRELHEAVLEKSRQLFDDLQTVSQDANFLLRSALRLYPEHFPSMIASCQKAAADLVLLVDEYRGDLGRFLRTSRDGSSPETENGGDGASSTAAFLPTWTAKYEDAKNQHENNTILINHSERISNYCATYQLPLQSAYDMSILMAASTARQIVVVVIPEEVNVLGLENFGKDLVNTVKLLENINTNPDTGIVCCSIYADKLLFKEFQQLDGPSNTILEACNRTQMTKKPCIVSYGISSVLGDSDWTADQGPSSWGSKYMKEDLATYIGDLDEDGKPHGYGIKKYVGNEAHIGTWFHGDRDGRGKHVRLSGSSGGEMEELEKGVWVDDVLEEWGVVVDVTVYRSNSAGSDIPIDSATTALVSHPLYPKGQSATLGEAARLIPRQVKKLARVFSDWKSLDLQQRGESIYFNTVWEVPKETQIQDVTFIYANQYDINRSGTWVDLDTGNVGVLWDNGFSYGIIGNLSMNPWLLGYIDAGPPLSGVEPVKDASGRSKIDIRERGQNIMVTAKVTRKWDPFKR</sequence>
<organism evidence="3 4">
    <name type="scientific">Trichoderma gamsii</name>
    <dbReference type="NCBI Taxonomy" id="398673"/>
    <lineage>
        <taxon>Eukaryota</taxon>
        <taxon>Fungi</taxon>
        <taxon>Dikarya</taxon>
        <taxon>Ascomycota</taxon>
        <taxon>Pezizomycotina</taxon>
        <taxon>Sordariomycetes</taxon>
        <taxon>Hypocreomycetidae</taxon>
        <taxon>Hypocreales</taxon>
        <taxon>Hypocreaceae</taxon>
        <taxon>Trichoderma</taxon>
    </lineage>
</organism>
<comment type="caution">
    <text evidence="3">The sequence shown here is derived from an EMBL/GenBank/DDBJ whole genome shotgun (WGS) entry which is preliminary data.</text>
</comment>
<dbReference type="PANTHER" id="PTHR31594:SF14">
    <property type="entry name" value="FIBRONECTIN TYPE-III DOMAIN-CONTAINING PROTEIN"/>
    <property type="match status" value="1"/>
</dbReference>
<dbReference type="PANTHER" id="PTHR31594">
    <property type="entry name" value="AIG1-TYPE G DOMAIN-CONTAINING PROTEIN"/>
    <property type="match status" value="1"/>
</dbReference>
<gene>
    <name evidence="3" type="ORF">TGAM01_v211086</name>
</gene>
<dbReference type="Proteomes" id="UP000054821">
    <property type="component" value="Unassembled WGS sequence"/>
</dbReference>
<evidence type="ECO:0000313" key="4">
    <source>
        <dbReference type="Proteomes" id="UP000054821"/>
    </source>
</evidence>
<evidence type="ECO:0000256" key="1">
    <source>
        <dbReference type="SAM" id="MobiDB-lite"/>
    </source>
</evidence>
<feature type="domain" description="SNTX MACPF/CDC-like" evidence="2">
    <location>
        <begin position="11"/>
        <end position="176"/>
    </location>
</feature>
<dbReference type="SUPFAM" id="SSF82185">
    <property type="entry name" value="Histone H3 K4-specific methyltransferase SET7/9 N-terminal domain"/>
    <property type="match status" value="1"/>
</dbReference>
<dbReference type="STRING" id="398673.A0A2P4Z6Y0"/>
<keyword evidence="4" id="KW-1185">Reference proteome</keyword>
<dbReference type="Pfam" id="PF24674">
    <property type="entry name" value="MACPF_SNTX"/>
    <property type="match status" value="1"/>
</dbReference>
<feature type="region of interest" description="Disordered" evidence="1">
    <location>
        <begin position="339"/>
        <end position="359"/>
    </location>
</feature>
<dbReference type="AlphaFoldDB" id="A0A2P4Z6Y0"/>
<dbReference type="EMBL" id="JPDN02000089">
    <property type="protein sequence ID" value="PON20042.1"/>
    <property type="molecule type" value="Genomic_DNA"/>
</dbReference>
<protein>
    <recommendedName>
        <fullName evidence="2">SNTX MACPF/CDC-like domain-containing protein</fullName>
    </recommendedName>
</protein>